<reference evidence="5 6" key="1">
    <citation type="submission" date="2016-10" db="EMBL/GenBank/DDBJ databases">
        <authorList>
            <person name="Varghese N."/>
            <person name="Submissions S."/>
        </authorList>
    </citation>
    <scope>NUCLEOTIDE SEQUENCE [LARGE SCALE GENOMIC DNA]</scope>
    <source>
        <strain evidence="5 6">CGMCC 1.3889</strain>
    </source>
</reference>
<gene>
    <name evidence="5" type="ORF">SAMN04487973_12015</name>
</gene>
<evidence type="ECO:0000313" key="5">
    <source>
        <dbReference type="EMBL" id="SER84278.1"/>
    </source>
</evidence>
<sequence>MADVLREIGTIARALDSISNIEFKQYELTKGQYLYLVRICEHPGIIQERVADMLNVDRTTAARAIQKLTQNELIEKRMDENNKKNKQLYPTAKRLKIFPIIQRENKYSTGVALKGFTDEERKVAENLLSRMRKNVATNWNYVKKGNQRRY</sequence>
<dbReference type="SUPFAM" id="SSF46785">
    <property type="entry name" value="Winged helix' DNA-binding domain"/>
    <property type="match status" value="1"/>
</dbReference>
<evidence type="ECO:0000256" key="2">
    <source>
        <dbReference type="ARBA" id="ARBA00023125"/>
    </source>
</evidence>
<dbReference type="InterPro" id="IPR036388">
    <property type="entry name" value="WH-like_DNA-bd_sf"/>
</dbReference>
<proteinExistence type="predicted"/>
<evidence type="ECO:0000313" key="6">
    <source>
        <dbReference type="Proteomes" id="UP000182818"/>
    </source>
</evidence>
<accession>A0A1H9SHA1</accession>
<dbReference type="GeneID" id="76044195"/>
<dbReference type="PANTHER" id="PTHR42756:SF2">
    <property type="entry name" value="MARR FAMILY REGULATORY PROTEIN"/>
    <property type="match status" value="1"/>
</dbReference>
<dbReference type="PROSITE" id="PS50995">
    <property type="entry name" value="HTH_MARR_2"/>
    <property type="match status" value="1"/>
</dbReference>
<evidence type="ECO:0000256" key="3">
    <source>
        <dbReference type="ARBA" id="ARBA00023163"/>
    </source>
</evidence>
<comment type="caution">
    <text evidence="5">The sequence shown here is derived from an EMBL/GenBank/DDBJ whole genome shotgun (WGS) entry which is preliminary data.</text>
</comment>
<keyword evidence="6" id="KW-1185">Reference proteome</keyword>
<dbReference type="Gene3D" id="1.10.10.10">
    <property type="entry name" value="Winged helix-like DNA-binding domain superfamily/Winged helix DNA-binding domain"/>
    <property type="match status" value="1"/>
</dbReference>
<protein>
    <submittedName>
        <fullName evidence="5">Transcriptional regulator</fullName>
    </submittedName>
</protein>
<dbReference type="PANTHER" id="PTHR42756">
    <property type="entry name" value="TRANSCRIPTIONAL REGULATOR, MARR"/>
    <property type="match status" value="1"/>
</dbReference>
<keyword evidence="2" id="KW-0238">DNA-binding</keyword>
<dbReference type="RefSeq" id="WP_057807410.1">
    <property type="nucleotide sequence ID" value="NZ_BJYP01000037.1"/>
</dbReference>
<evidence type="ECO:0000259" key="4">
    <source>
        <dbReference type="PROSITE" id="PS50995"/>
    </source>
</evidence>
<dbReference type="Proteomes" id="UP000182818">
    <property type="component" value="Unassembled WGS sequence"/>
</dbReference>
<dbReference type="InterPro" id="IPR000835">
    <property type="entry name" value="HTH_MarR-typ"/>
</dbReference>
<name>A0A1H9SHA1_9LACO</name>
<evidence type="ECO:0000256" key="1">
    <source>
        <dbReference type="ARBA" id="ARBA00023015"/>
    </source>
</evidence>
<dbReference type="EMBL" id="FOGK01000020">
    <property type="protein sequence ID" value="SER84278.1"/>
    <property type="molecule type" value="Genomic_DNA"/>
</dbReference>
<dbReference type="InterPro" id="IPR036390">
    <property type="entry name" value="WH_DNA-bd_sf"/>
</dbReference>
<keyword evidence="3" id="KW-0804">Transcription</keyword>
<keyword evidence="1" id="KW-0805">Transcription regulation</keyword>
<organism evidence="5 6">
    <name type="scientific">Pediococcus ethanolidurans</name>
    <dbReference type="NCBI Taxonomy" id="319653"/>
    <lineage>
        <taxon>Bacteria</taxon>
        <taxon>Bacillati</taxon>
        <taxon>Bacillota</taxon>
        <taxon>Bacilli</taxon>
        <taxon>Lactobacillales</taxon>
        <taxon>Lactobacillaceae</taxon>
        <taxon>Pediococcus</taxon>
    </lineage>
</organism>
<dbReference type="SMART" id="SM00347">
    <property type="entry name" value="HTH_MARR"/>
    <property type="match status" value="1"/>
</dbReference>
<feature type="domain" description="HTH marR-type" evidence="4">
    <location>
        <begin position="1"/>
        <end position="133"/>
    </location>
</feature>
<dbReference type="PRINTS" id="PR00598">
    <property type="entry name" value="HTHMARR"/>
</dbReference>
<dbReference type="Pfam" id="PF01047">
    <property type="entry name" value="MarR"/>
    <property type="match status" value="1"/>
</dbReference>